<feature type="compositionally biased region" description="Basic and acidic residues" evidence="1">
    <location>
        <begin position="341"/>
        <end position="358"/>
    </location>
</feature>
<evidence type="ECO:0000313" key="3">
    <source>
        <dbReference type="Proteomes" id="UP000054558"/>
    </source>
</evidence>
<gene>
    <name evidence="2" type="ORF">KFL_002890130</name>
</gene>
<reference evidence="2 3" key="1">
    <citation type="journal article" date="2014" name="Nat. Commun.">
        <title>Klebsormidium flaccidum genome reveals primary factors for plant terrestrial adaptation.</title>
        <authorList>
            <person name="Hori K."/>
            <person name="Maruyama F."/>
            <person name="Fujisawa T."/>
            <person name="Togashi T."/>
            <person name="Yamamoto N."/>
            <person name="Seo M."/>
            <person name="Sato S."/>
            <person name="Yamada T."/>
            <person name="Mori H."/>
            <person name="Tajima N."/>
            <person name="Moriyama T."/>
            <person name="Ikeuchi M."/>
            <person name="Watanabe M."/>
            <person name="Wada H."/>
            <person name="Kobayashi K."/>
            <person name="Saito M."/>
            <person name="Masuda T."/>
            <person name="Sasaki-Sekimoto Y."/>
            <person name="Mashiguchi K."/>
            <person name="Awai K."/>
            <person name="Shimojima M."/>
            <person name="Masuda S."/>
            <person name="Iwai M."/>
            <person name="Nobusawa T."/>
            <person name="Narise T."/>
            <person name="Kondo S."/>
            <person name="Saito H."/>
            <person name="Sato R."/>
            <person name="Murakawa M."/>
            <person name="Ihara Y."/>
            <person name="Oshima-Yamada Y."/>
            <person name="Ohtaka K."/>
            <person name="Satoh M."/>
            <person name="Sonobe K."/>
            <person name="Ishii M."/>
            <person name="Ohtani R."/>
            <person name="Kanamori-Sato M."/>
            <person name="Honoki R."/>
            <person name="Miyazaki D."/>
            <person name="Mochizuki H."/>
            <person name="Umetsu J."/>
            <person name="Higashi K."/>
            <person name="Shibata D."/>
            <person name="Kamiya Y."/>
            <person name="Sato N."/>
            <person name="Nakamura Y."/>
            <person name="Tabata S."/>
            <person name="Ida S."/>
            <person name="Kurokawa K."/>
            <person name="Ohta H."/>
        </authorList>
    </citation>
    <scope>NUCLEOTIDE SEQUENCE [LARGE SCALE GENOMIC DNA]</scope>
    <source>
        <strain evidence="2 3">NIES-2285</strain>
    </source>
</reference>
<feature type="region of interest" description="Disordered" evidence="1">
    <location>
        <begin position="109"/>
        <end position="370"/>
    </location>
</feature>
<dbReference type="AlphaFoldDB" id="A0A1Y1ICK7"/>
<evidence type="ECO:0000256" key="1">
    <source>
        <dbReference type="SAM" id="MobiDB-lite"/>
    </source>
</evidence>
<name>A0A1Y1ICK7_KLENI</name>
<sequence>MDPGGTQHTETALKQHWKGLKIKSNKYPNLLRRNVPTKGQNLSIPEFGTALLQYAEEKEIASWAELITLNNFDPWSELSDRLFRSAKHGAVLKKLAHLDNAHFESFLNEQLQKRERREVPRSEHRSPDATKSNHPPDLHPSGHAQRSVSTERPAPFAQAWGSGEHARIPKAKTNVDVDTEGSKEGDSNPSNAAGQDKGAKGRTRSEFVASEGASTRRSPHSNRRGTSSSGGTQPPAQSPIGTPAGRHVPDHAADLPETPVHRARSETQASPIETAEEGPPIGKATRAEHPALHSTPRSVRKAPGSNRKAASDDFVNSPSRNTRSQATPSKHDSSGARGKRAHEEAFPESKSGQPEKKAPVNPCPRPGGCPTETKNHIRRTHCQGCNYDIHSHNAARKKAENESKKAKIPALPVVLKAATREVDKLRVLGCSVSLMVHTPTEGNQATRWFYASAGAKGEAFTNEHKKYFRKAMKTEAQIDVKVEGVADSKSNVDRAKEHTPPEATNAKPATTFKLSPNLEGLVKGLADRYPEDVIETMLTALRKHYIDEETAKALDMDALQNLFGKDKLGPCLRFKNSVKDL</sequence>
<organism evidence="2 3">
    <name type="scientific">Klebsormidium nitens</name>
    <name type="common">Green alga</name>
    <name type="synonym">Ulothrix nitens</name>
    <dbReference type="NCBI Taxonomy" id="105231"/>
    <lineage>
        <taxon>Eukaryota</taxon>
        <taxon>Viridiplantae</taxon>
        <taxon>Streptophyta</taxon>
        <taxon>Klebsormidiophyceae</taxon>
        <taxon>Klebsormidiales</taxon>
        <taxon>Klebsormidiaceae</taxon>
        <taxon>Klebsormidium</taxon>
    </lineage>
</organism>
<dbReference type="EMBL" id="DF237238">
    <property type="protein sequence ID" value="GAQ86446.1"/>
    <property type="molecule type" value="Genomic_DNA"/>
</dbReference>
<keyword evidence="3" id="KW-1185">Reference proteome</keyword>
<dbReference type="Proteomes" id="UP000054558">
    <property type="component" value="Unassembled WGS sequence"/>
</dbReference>
<protein>
    <submittedName>
        <fullName evidence="2">Uncharacterized protein</fullName>
    </submittedName>
</protein>
<accession>A0A1Y1ICK7</accession>
<proteinExistence type="predicted"/>
<feature type="compositionally biased region" description="Polar residues" evidence="1">
    <location>
        <begin position="314"/>
        <end position="328"/>
    </location>
</feature>
<evidence type="ECO:0000313" key="2">
    <source>
        <dbReference type="EMBL" id="GAQ86446.1"/>
    </source>
</evidence>
<feature type="compositionally biased region" description="Basic and acidic residues" evidence="1">
    <location>
        <begin position="111"/>
        <end position="128"/>
    </location>
</feature>
<feature type="compositionally biased region" description="Basic and acidic residues" evidence="1">
    <location>
        <begin position="247"/>
        <end position="265"/>
    </location>
</feature>